<name>C5BZ50_BEUC1</name>
<keyword evidence="2" id="KW-1185">Reference proteome</keyword>
<reference evidence="1 2" key="1">
    <citation type="journal article" date="2009" name="Stand. Genomic Sci.">
        <title>Complete genome sequence of Beutenbergia cavernae type strain (HKI 0122).</title>
        <authorList>
            <person name="Land M."/>
            <person name="Pukall R."/>
            <person name="Abt B."/>
            <person name="Goker M."/>
            <person name="Rohde M."/>
            <person name="Glavina Del Rio T."/>
            <person name="Tice H."/>
            <person name="Copeland A."/>
            <person name="Cheng J.F."/>
            <person name="Lucas S."/>
            <person name="Chen F."/>
            <person name="Nolan M."/>
            <person name="Bruce D."/>
            <person name="Goodwin L."/>
            <person name="Pitluck S."/>
            <person name="Ivanova N."/>
            <person name="Mavromatis K."/>
            <person name="Ovchinnikova G."/>
            <person name="Pati A."/>
            <person name="Chen A."/>
            <person name="Palaniappan K."/>
            <person name="Hauser L."/>
            <person name="Chang Y.J."/>
            <person name="Jefferies C.C."/>
            <person name="Saunders E."/>
            <person name="Brettin T."/>
            <person name="Detter J.C."/>
            <person name="Han C."/>
            <person name="Chain P."/>
            <person name="Bristow J."/>
            <person name="Eisen J.A."/>
            <person name="Markowitz V."/>
            <person name="Hugenholtz P."/>
            <person name="Kyrpides N.C."/>
            <person name="Klenk H.P."/>
            <person name="Lapidus A."/>
        </authorList>
    </citation>
    <scope>NUCLEOTIDE SEQUENCE [LARGE SCALE GENOMIC DNA]</scope>
    <source>
        <strain evidence="2">ATCC BAA-8 / DSM 12333 / NBRC 16432</strain>
    </source>
</reference>
<dbReference type="HOGENOM" id="CLU_831262_0_0_11"/>
<organism evidence="1 2">
    <name type="scientific">Beutenbergia cavernae (strain ATCC BAA-8 / DSM 12333 / CCUG 43141 / JCM 11478 / NBRC 16432 / NCIMB 13614 / HKI 0122)</name>
    <dbReference type="NCBI Taxonomy" id="471853"/>
    <lineage>
        <taxon>Bacteria</taxon>
        <taxon>Bacillati</taxon>
        <taxon>Actinomycetota</taxon>
        <taxon>Actinomycetes</taxon>
        <taxon>Micrococcales</taxon>
        <taxon>Beutenbergiaceae</taxon>
        <taxon>Beutenbergia</taxon>
    </lineage>
</organism>
<evidence type="ECO:0000313" key="2">
    <source>
        <dbReference type="Proteomes" id="UP000007962"/>
    </source>
</evidence>
<sequence>MIYLAPHLGARVSALVDHQLSPEASERALAHAARCSACAALLAAERASRRMTSTMPDVPPPADLQARLLALQVPGSSGGPGAGVFGGPTLGVPLTDLEPRTPPGARLRTRLAVGTLAGAGVVAGGLFAVGIAQESPADPVAPAVVDMPVELATPSAGNLRVSEHLLDWVAENGWVSPSSLPDGLAVTDVGVLDADAQTGAPAVLQLQLAGPDHAVLVLEQRGRLDPASLAGSPSVVIEGRDAYQVDGWWMTQCGDTIVAVATDGPDSVAHELIADLPPGEFDTSVAARIARGWQVLLGTE</sequence>
<dbReference type="EMBL" id="CP001618">
    <property type="protein sequence ID" value="ACQ81165.1"/>
    <property type="molecule type" value="Genomic_DNA"/>
</dbReference>
<dbReference type="STRING" id="471853.Bcav_2920"/>
<dbReference type="RefSeq" id="WP_015883405.1">
    <property type="nucleotide sequence ID" value="NC_012669.1"/>
</dbReference>
<gene>
    <name evidence="1" type="ordered locus">Bcav_2920</name>
</gene>
<dbReference type="Proteomes" id="UP000007962">
    <property type="component" value="Chromosome"/>
</dbReference>
<protein>
    <recommendedName>
        <fullName evidence="3">Transmembrane anti-sigma factor</fullName>
    </recommendedName>
</protein>
<dbReference type="eggNOG" id="COG5662">
    <property type="taxonomic scope" value="Bacteria"/>
</dbReference>
<accession>C5BZ50</accession>
<evidence type="ECO:0000313" key="1">
    <source>
        <dbReference type="EMBL" id="ACQ81165.1"/>
    </source>
</evidence>
<dbReference type="AlphaFoldDB" id="C5BZ50"/>
<proteinExistence type="predicted"/>
<dbReference type="KEGG" id="bcv:Bcav_2920"/>
<evidence type="ECO:0008006" key="3">
    <source>
        <dbReference type="Google" id="ProtNLM"/>
    </source>
</evidence>
<dbReference type="OrthoDB" id="3743969at2"/>